<dbReference type="InterPro" id="IPR003593">
    <property type="entry name" value="AAA+_ATPase"/>
</dbReference>
<evidence type="ECO:0000256" key="9">
    <source>
        <dbReference type="ARBA" id="ARBA00023136"/>
    </source>
</evidence>
<dbReference type="AlphaFoldDB" id="A0A127VEI5"/>
<dbReference type="Pfam" id="PF00005">
    <property type="entry name" value="ABC_tran"/>
    <property type="match status" value="1"/>
</dbReference>
<dbReference type="GO" id="GO:0006508">
    <property type="term" value="P:proteolysis"/>
    <property type="evidence" value="ECO:0007669"/>
    <property type="project" value="InterPro"/>
</dbReference>
<feature type="transmembrane region" description="Helical" evidence="10">
    <location>
        <begin position="306"/>
        <end position="325"/>
    </location>
</feature>
<dbReference type="PATRIC" id="fig|188932.3.peg.2853"/>
<evidence type="ECO:0000259" key="12">
    <source>
        <dbReference type="PROSITE" id="PS50929"/>
    </source>
</evidence>
<dbReference type="GO" id="GO:0005886">
    <property type="term" value="C:plasma membrane"/>
    <property type="evidence" value="ECO:0007669"/>
    <property type="project" value="UniProtKB-SubCell"/>
</dbReference>
<evidence type="ECO:0000256" key="6">
    <source>
        <dbReference type="ARBA" id="ARBA00022801"/>
    </source>
</evidence>
<dbReference type="SMART" id="SM00382">
    <property type="entry name" value="AAA"/>
    <property type="match status" value="1"/>
</dbReference>
<evidence type="ECO:0000256" key="7">
    <source>
        <dbReference type="ARBA" id="ARBA00022840"/>
    </source>
</evidence>
<dbReference type="PROSITE" id="PS00211">
    <property type="entry name" value="ABC_TRANSPORTER_1"/>
    <property type="match status" value="1"/>
</dbReference>
<feature type="transmembrane region" description="Helical" evidence="10">
    <location>
        <begin position="277"/>
        <end position="300"/>
    </location>
</feature>
<protein>
    <submittedName>
        <fullName evidence="14">ABC transporter ATP-binding protein</fullName>
    </submittedName>
</protein>
<evidence type="ECO:0000313" key="14">
    <source>
        <dbReference type="EMBL" id="AMP99621.1"/>
    </source>
</evidence>
<evidence type="ECO:0000256" key="4">
    <source>
        <dbReference type="ARBA" id="ARBA00022692"/>
    </source>
</evidence>
<dbReference type="InterPro" id="IPR027417">
    <property type="entry name" value="P-loop_NTPase"/>
</dbReference>
<keyword evidence="6" id="KW-0378">Hydrolase</keyword>
<accession>A0A127VEI5</accession>
<keyword evidence="3" id="KW-1003">Cell membrane</keyword>
<keyword evidence="4 10" id="KW-0812">Transmembrane</keyword>
<dbReference type="InterPro" id="IPR039421">
    <property type="entry name" value="Type_1_exporter"/>
</dbReference>
<dbReference type="RefSeq" id="WP_068401950.1">
    <property type="nucleotide sequence ID" value="NZ_CP014504.1"/>
</dbReference>
<dbReference type="InterPro" id="IPR003439">
    <property type="entry name" value="ABC_transporter-like_ATP-bd"/>
</dbReference>
<name>A0A127VEI5_9SPHI</name>
<organism evidence="14 15">
    <name type="scientific">Pedobacter cryoconitis</name>
    <dbReference type="NCBI Taxonomy" id="188932"/>
    <lineage>
        <taxon>Bacteria</taxon>
        <taxon>Pseudomonadati</taxon>
        <taxon>Bacteroidota</taxon>
        <taxon>Sphingobacteriia</taxon>
        <taxon>Sphingobacteriales</taxon>
        <taxon>Sphingobacteriaceae</taxon>
        <taxon>Pedobacter</taxon>
    </lineage>
</organism>
<feature type="transmembrane region" description="Helical" evidence="10">
    <location>
        <begin position="227"/>
        <end position="246"/>
    </location>
</feature>
<evidence type="ECO:0000259" key="11">
    <source>
        <dbReference type="PROSITE" id="PS50893"/>
    </source>
</evidence>
<keyword evidence="2" id="KW-0813">Transport</keyword>
<keyword evidence="15" id="KW-1185">Reference proteome</keyword>
<dbReference type="Pfam" id="PF03412">
    <property type="entry name" value="Peptidase_C39"/>
    <property type="match status" value="1"/>
</dbReference>
<keyword evidence="9 10" id="KW-0472">Membrane</keyword>
<evidence type="ECO:0000256" key="3">
    <source>
        <dbReference type="ARBA" id="ARBA00022475"/>
    </source>
</evidence>
<dbReference type="CDD" id="cd18571">
    <property type="entry name" value="ABC_6TM_peptidase_like"/>
    <property type="match status" value="1"/>
</dbReference>
<dbReference type="PROSITE" id="PS50929">
    <property type="entry name" value="ABC_TM1F"/>
    <property type="match status" value="1"/>
</dbReference>
<dbReference type="PANTHER" id="PTHR43394">
    <property type="entry name" value="ATP-DEPENDENT PERMEASE MDL1, MITOCHONDRIAL"/>
    <property type="match status" value="1"/>
</dbReference>
<dbReference type="PANTHER" id="PTHR43394:SF1">
    <property type="entry name" value="ATP-BINDING CASSETTE SUB-FAMILY B MEMBER 10, MITOCHONDRIAL"/>
    <property type="match status" value="1"/>
</dbReference>
<dbReference type="InterPro" id="IPR005074">
    <property type="entry name" value="Peptidase_C39"/>
</dbReference>
<dbReference type="Gene3D" id="1.20.1560.10">
    <property type="entry name" value="ABC transporter type 1, transmembrane domain"/>
    <property type="match status" value="1"/>
</dbReference>
<dbReference type="Gene3D" id="3.40.50.300">
    <property type="entry name" value="P-loop containing nucleotide triphosphate hydrolases"/>
    <property type="match status" value="1"/>
</dbReference>
<feature type="domain" description="Peptidase C39" evidence="13">
    <location>
        <begin position="8"/>
        <end position="127"/>
    </location>
</feature>
<feature type="transmembrane region" description="Helical" evidence="10">
    <location>
        <begin position="166"/>
        <end position="188"/>
    </location>
</feature>
<dbReference type="OrthoDB" id="9760358at2"/>
<dbReference type="Pfam" id="PF00664">
    <property type="entry name" value="ABC_membrane"/>
    <property type="match status" value="1"/>
</dbReference>
<dbReference type="KEGG" id="pcm:AY601_2738"/>
<dbReference type="Gene3D" id="3.90.70.10">
    <property type="entry name" value="Cysteine proteinases"/>
    <property type="match status" value="1"/>
</dbReference>
<dbReference type="InterPro" id="IPR017871">
    <property type="entry name" value="ABC_transporter-like_CS"/>
</dbReference>
<keyword evidence="5" id="KW-0547">Nucleotide-binding</keyword>
<sequence length="725" mass="81892">MSFPFYKQFDLMDCGPTCLRMVAKHYGRSFKVQTLRQYCEINREGVSLLGIHNAAGKIGFDTDAIKTNLGGLGEEQLPAILHWRQNHFVVLYKIKNNKYFIVDPGNGHVKLNAEDFSRNWIDNDGSGEGIALTLTPTPQFYAHENEIGSEVRWSFLFGYFKAYRKLVIQLFFGLAAGSILQLIAPFLTQSIVDVGINTRNLNFIYIILIAQGALIIGRISVDFIRSWILLHISIRVNISILTDFIIKLMKLPMVFFDTKMTGDIMQRMNDQKKIETFLTGTALTTLFSIFNLLIFSVVIAYYNLTIFFVFLISSTLYMGWIVLFLNRRKLLNYKSFEISAKNQSNVVQLVTGMQEIKLNNCEQQKRWEWEDIQASLFNVNVKNLALSQYQQGGSTLINEGKNLLIAFLSAKAVIDGDMTLGAMVAVQYIIGQLNGPIEQMLGFIQGFQDARISLERLNEIYQMDDEEQPDKEWNDTLPVQKDISIEQLSFRYPGTGNLPVLRNIDLKIPQGKTTAIVGMSGSGKTTILKLLLRFYQPDAGEINIGTEPLNSISYKAWREECGVVMQDGFIFSDTIERNIAVGEIPADPVKLNHAIKVANIQDFIDGLPRGLNTMIGAEGNGVSQGQLQRMLIARAVYKDPEYIFFDEATNALDANNEWTIMNNLKEFFTGRTVIIVAHRLSTVRDADNIIVLDKGSIIEQGTHQELTQLKGAYYLLVKNQLELGT</sequence>
<keyword evidence="7 14" id="KW-0067">ATP-binding</keyword>
<feature type="domain" description="ABC transporter" evidence="11">
    <location>
        <begin position="483"/>
        <end position="719"/>
    </location>
</feature>
<dbReference type="InterPro" id="IPR011527">
    <property type="entry name" value="ABC1_TM_dom"/>
</dbReference>
<evidence type="ECO:0000256" key="5">
    <source>
        <dbReference type="ARBA" id="ARBA00022741"/>
    </source>
</evidence>
<dbReference type="PROSITE" id="PS50990">
    <property type="entry name" value="PEPTIDASE_C39"/>
    <property type="match status" value="1"/>
</dbReference>
<dbReference type="EMBL" id="CP014504">
    <property type="protein sequence ID" value="AMP99621.1"/>
    <property type="molecule type" value="Genomic_DNA"/>
</dbReference>
<dbReference type="Proteomes" id="UP000071561">
    <property type="component" value="Chromosome"/>
</dbReference>
<dbReference type="SUPFAM" id="SSF90123">
    <property type="entry name" value="ABC transporter transmembrane region"/>
    <property type="match status" value="1"/>
</dbReference>
<feature type="domain" description="ABC transmembrane type-1" evidence="12">
    <location>
        <begin position="168"/>
        <end position="449"/>
    </location>
</feature>
<dbReference type="CDD" id="cd02418">
    <property type="entry name" value="Peptidase_C39B"/>
    <property type="match status" value="1"/>
</dbReference>
<keyword evidence="8 10" id="KW-1133">Transmembrane helix</keyword>
<comment type="subcellular location">
    <subcellularLocation>
        <location evidence="1">Cell membrane</location>
        <topology evidence="1">Multi-pass membrane protein</topology>
    </subcellularLocation>
</comment>
<dbReference type="FunFam" id="3.40.50.300:FF:000221">
    <property type="entry name" value="Multidrug ABC transporter ATP-binding protein"/>
    <property type="match status" value="1"/>
</dbReference>
<feature type="transmembrane region" description="Helical" evidence="10">
    <location>
        <begin position="200"/>
        <end position="221"/>
    </location>
</feature>
<dbReference type="GO" id="GO:0015421">
    <property type="term" value="F:ABC-type oligopeptide transporter activity"/>
    <property type="evidence" value="ECO:0007669"/>
    <property type="project" value="TreeGrafter"/>
</dbReference>
<dbReference type="GO" id="GO:0016887">
    <property type="term" value="F:ATP hydrolysis activity"/>
    <property type="evidence" value="ECO:0007669"/>
    <property type="project" value="InterPro"/>
</dbReference>
<evidence type="ECO:0000259" key="13">
    <source>
        <dbReference type="PROSITE" id="PS50990"/>
    </source>
</evidence>
<evidence type="ECO:0000256" key="8">
    <source>
        <dbReference type="ARBA" id="ARBA00022989"/>
    </source>
</evidence>
<dbReference type="SUPFAM" id="SSF52540">
    <property type="entry name" value="P-loop containing nucleoside triphosphate hydrolases"/>
    <property type="match status" value="1"/>
</dbReference>
<proteinExistence type="predicted"/>
<evidence type="ECO:0000256" key="1">
    <source>
        <dbReference type="ARBA" id="ARBA00004651"/>
    </source>
</evidence>
<reference evidence="14 15" key="1">
    <citation type="submission" date="2016-03" db="EMBL/GenBank/DDBJ databases">
        <title>Complete genome sequence of Pedobacter cryoconitis PAMC 27485.</title>
        <authorList>
            <person name="Lee J."/>
            <person name="Kim O.-S."/>
        </authorList>
    </citation>
    <scope>NUCLEOTIDE SEQUENCE [LARGE SCALE GENOMIC DNA]</scope>
    <source>
        <strain evidence="14 15">PAMC 27485</strain>
    </source>
</reference>
<evidence type="ECO:0000256" key="10">
    <source>
        <dbReference type="SAM" id="Phobius"/>
    </source>
</evidence>
<evidence type="ECO:0000313" key="15">
    <source>
        <dbReference type="Proteomes" id="UP000071561"/>
    </source>
</evidence>
<dbReference type="GO" id="GO:0005524">
    <property type="term" value="F:ATP binding"/>
    <property type="evidence" value="ECO:0007669"/>
    <property type="project" value="UniProtKB-KW"/>
</dbReference>
<gene>
    <name evidence="14" type="ORF">AY601_2738</name>
</gene>
<evidence type="ECO:0000256" key="2">
    <source>
        <dbReference type="ARBA" id="ARBA00022448"/>
    </source>
</evidence>
<dbReference type="GO" id="GO:0008233">
    <property type="term" value="F:peptidase activity"/>
    <property type="evidence" value="ECO:0007669"/>
    <property type="project" value="InterPro"/>
</dbReference>
<dbReference type="PROSITE" id="PS50893">
    <property type="entry name" value="ABC_TRANSPORTER_2"/>
    <property type="match status" value="1"/>
</dbReference>
<dbReference type="InterPro" id="IPR036640">
    <property type="entry name" value="ABC1_TM_sf"/>
</dbReference>